<organism evidence="24 25">
    <name type="scientific">Salibacter halophilus</name>
    <dbReference type="NCBI Taxonomy" id="1803916"/>
    <lineage>
        <taxon>Bacteria</taxon>
        <taxon>Pseudomonadati</taxon>
        <taxon>Bacteroidota</taxon>
        <taxon>Flavobacteriia</taxon>
        <taxon>Flavobacteriales</taxon>
        <taxon>Salibacteraceae</taxon>
        <taxon>Salibacter</taxon>
    </lineage>
</organism>
<evidence type="ECO:0000256" key="20">
    <source>
        <dbReference type="ARBA" id="ARBA00049035"/>
    </source>
</evidence>
<gene>
    <name evidence="24" type="ORF">F3059_02150</name>
</gene>
<keyword evidence="11" id="KW-0547">Nucleotide-binding</keyword>
<evidence type="ECO:0000256" key="13">
    <source>
        <dbReference type="ARBA" id="ARBA00022842"/>
    </source>
</evidence>
<dbReference type="PANTHER" id="PTHR11136:SF0">
    <property type="entry name" value="DIHYDROFOLATE SYNTHETASE-RELATED"/>
    <property type="match status" value="1"/>
</dbReference>
<dbReference type="NCBIfam" id="TIGR01499">
    <property type="entry name" value="folC"/>
    <property type="match status" value="1"/>
</dbReference>
<dbReference type="PROSITE" id="PS01012">
    <property type="entry name" value="FOLYLPOLYGLU_SYNT_2"/>
    <property type="match status" value="1"/>
</dbReference>
<evidence type="ECO:0000313" key="24">
    <source>
        <dbReference type="EMBL" id="KAB1066302.1"/>
    </source>
</evidence>
<comment type="catalytic activity">
    <reaction evidence="19">
        <text>10-formyltetrahydrofolyl-(gamma-L-Glu)(n) + L-glutamate + ATP = 10-formyltetrahydrofolyl-(gamma-L-Glu)(n+1) + ADP + phosphate + H(+)</text>
        <dbReference type="Rhea" id="RHEA:51904"/>
        <dbReference type="Rhea" id="RHEA-COMP:13088"/>
        <dbReference type="Rhea" id="RHEA-COMP:14300"/>
        <dbReference type="ChEBI" id="CHEBI:15378"/>
        <dbReference type="ChEBI" id="CHEBI:29985"/>
        <dbReference type="ChEBI" id="CHEBI:30616"/>
        <dbReference type="ChEBI" id="CHEBI:43474"/>
        <dbReference type="ChEBI" id="CHEBI:134413"/>
        <dbReference type="ChEBI" id="CHEBI:456216"/>
        <dbReference type="EC" id="6.3.2.17"/>
    </reaction>
</comment>
<dbReference type="Pfam" id="PF02875">
    <property type="entry name" value="Mur_ligase_C"/>
    <property type="match status" value="1"/>
</dbReference>
<dbReference type="SUPFAM" id="SSF53623">
    <property type="entry name" value="MurD-like peptide ligases, catalytic domain"/>
    <property type="match status" value="1"/>
</dbReference>
<dbReference type="GO" id="GO:0046872">
    <property type="term" value="F:metal ion binding"/>
    <property type="evidence" value="ECO:0007669"/>
    <property type="project" value="UniProtKB-KW"/>
</dbReference>
<comment type="cofactor">
    <cofactor evidence="1">
        <name>Mg(2+)</name>
        <dbReference type="ChEBI" id="CHEBI:18420"/>
    </cofactor>
</comment>
<evidence type="ECO:0000256" key="6">
    <source>
        <dbReference type="ARBA" id="ARBA00013023"/>
    </source>
</evidence>
<evidence type="ECO:0000256" key="5">
    <source>
        <dbReference type="ARBA" id="ARBA00008276"/>
    </source>
</evidence>
<feature type="domain" description="Mur ligase C-terminal" evidence="22">
    <location>
        <begin position="278"/>
        <end position="395"/>
    </location>
</feature>
<comment type="caution">
    <text evidence="24">The sequence shown here is derived from an EMBL/GenBank/DDBJ whole genome shotgun (WGS) entry which is preliminary data.</text>
</comment>
<dbReference type="Gene3D" id="3.90.190.20">
    <property type="entry name" value="Mur ligase, C-terminal domain"/>
    <property type="match status" value="1"/>
</dbReference>
<evidence type="ECO:0000313" key="25">
    <source>
        <dbReference type="Proteomes" id="UP000435357"/>
    </source>
</evidence>
<accession>A0A6N6MAM3</accession>
<evidence type="ECO:0000256" key="15">
    <source>
        <dbReference type="ARBA" id="ARBA00030048"/>
    </source>
</evidence>
<keyword evidence="9" id="KW-0436">Ligase</keyword>
<evidence type="ECO:0000256" key="19">
    <source>
        <dbReference type="ARBA" id="ARBA00047808"/>
    </source>
</evidence>
<evidence type="ECO:0000256" key="1">
    <source>
        <dbReference type="ARBA" id="ARBA00001946"/>
    </source>
</evidence>
<dbReference type="Proteomes" id="UP000435357">
    <property type="component" value="Unassembled WGS sequence"/>
</dbReference>
<keyword evidence="12" id="KW-0067">ATP-binding</keyword>
<dbReference type="PANTHER" id="PTHR11136">
    <property type="entry name" value="FOLYLPOLYGLUTAMATE SYNTHASE-RELATED"/>
    <property type="match status" value="1"/>
</dbReference>
<name>A0A6N6MAM3_9FLAO</name>
<dbReference type="Pfam" id="PF08245">
    <property type="entry name" value="Mur_ligase_M"/>
    <property type="match status" value="1"/>
</dbReference>
<dbReference type="InterPro" id="IPR036565">
    <property type="entry name" value="Mur-like_cat_sf"/>
</dbReference>
<dbReference type="PROSITE" id="PS01011">
    <property type="entry name" value="FOLYLPOLYGLU_SYNT_1"/>
    <property type="match status" value="1"/>
</dbReference>
<comment type="function">
    <text evidence="2">Functions in two distinct reactions of the de novo folate biosynthetic pathway. Catalyzes the addition of a glutamate residue to dihydropteroate (7,8-dihydropteroate or H2Pte) to form dihydrofolate (7,8-dihydrofolate monoglutamate or H2Pte-Glu). Also catalyzes successive additions of L-glutamate to tetrahydrofolate or 10-formyltetrahydrofolate or 5,10-methylenetetrahydrofolate, leading to folylpolyglutamate derivatives.</text>
</comment>
<dbReference type="GO" id="GO:0008841">
    <property type="term" value="F:dihydrofolate synthase activity"/>
    <property type="evidence" value="ECO:0007669"/>
    <property type="project" value="UniProtKB-EC"/>
</dbReference>
<evidence type="ECO:0000256" key="4">
    <source>
        <dbReference type="ARBA" id="ARBA00005150"/>
    </source>
</evidence>
<dbReference type="InterPro" id="IPR018109">
    <property type="entry name" value="Folylpolyglutamate_synth_CS"/>
</dbReference>
<comment type="similarity">
    <text evidence="5">Belongs to the folylpolyglutamate synthase family.</text>
</comment>
<comment type="catalytic activity">
    <reaction evidence="18">
        <text>(6S)-5,6,7,8-tetrahydrofolyl-(gamma-L-Glu)(n) + L-glutamate + ATP = (6S)-5,6,7,8-tetrahydrofolyl-(gamma-L-Glu)(n+1) + ADP + phosphate + H(+)</text>
        <dbReference type="Rhea" id="RHEA:10580"/>
        <dbReference type="Rhea" id="RHEA-COMP:14738"/>
        <dbReference type="Rhea" id="RHEA-COMP:14740"/>
        <dbReference type="ChEBI" id="CHEBI:15378"/>
        <dbReference type="ChEBI" id="CHEBI:29985"/>
        <dbReference type="ChEBI" id="CHEBI:30616"/>
        <dbReference type="ChEBI" id="CHEBI:43474"/>
        <dbReference type="ChEBI" id="CHEBI:141005"/>
        <dbReference type="ChEBI" id="CHEBI:456216"/>
        <dbReference type="EC" id="6.3.2.17"/>
    </reaction>
</comment>
<evidence type="ECO:0000256" key="16">
    <source>
        <dbReference type="ARBA" id="ARBA00030592"/>
    </source>
</evidence>
<evidence type="ECO:0000259" key="22">
    <source>
        <dbReference type="Pfam" id="PF02875"/>
    </source>
</evidence>
<evidence type="ECO:0000256" key="3">
    <source>
        <dbReference type="ARBA" id="ARBA00004799"/>
    </source>
</evidence>
<proteinExistence type="inferred from homology"/>
<evidence type="ECO:0000256" key="7">
    <source>
        <dbReference type="ARBA" id="ARBA00013025"/>
    </source>
</evidence>
<dbReference type="EC" id="6.3.2.17" evidence="7"/>
<evidence type="ECO:0000256" key="12">
    <source>
        <dbReference type="ARBA" id="ARBA00022840"/>
    </source>
</evidence>
<comment type="pathway">
    <text evidence="3">Cofactor biosynthesis; tetrahydrofolate biosynthesis; 7,8-dihydrofolate from 2-amino-4-hydroxy-6-hydroxymethyl-7,8-dihydropteridine diphosphate and 4-aminobenzoate: step 2/2.</text>
</comment>
<feature type="domain" description="Mur ligase central" evidence="23">
    <location>
        <begin position="51"/>
        <end position="191"/>
    </location>
</feature>
<dbReference type="GO" id="GO:0005524">
    <property type="term" value="F:ATP binding"/>
    <property type="evidence" value="ECO:0007669"/>
    <property type="project" value="UniProtKB-KW"/>
</dbReference>
<dbReference type="EMBL" id="WACR01000001">
    <property type="protein sequence ID" value="KAB1066302.1"/>
    <property type="molecule type" value="Genomic_DNA"/>
</dbReference>
<dbReference type="AlphaFoldDB" id="A0A6N6MAM3"/>
<comment type="pathway">
    <text evidence="4">Cofactor biosynthesis; tetrahydrofolylpolyglutamate biosynthesis.</text>
</comment>
<evidence type="ECO:0000256" key="11">
    <source>
        <dbReference type="ARBA" id="ARBA00022741"/>
    </source>
</evidence>
<dbReference type="Gene3D" id="3.40.1190.10">
    <property type="entry name" value="Mur-like, catalytic domain"/>
    <property type="match status" value="1"/>
</dbReference>
<dbReference type="SUPFAM" id="SSF53244">
    <property type="entry name" value="MurD-like peptide ligases, peptide-binding domain"/>
    <property type="match status" value="1"/>
</dbReference>
<dbReference type="OrthoDB" id="9809356at2"/>
<keyword evidence="25" id="KW-1185">Reference proteome</keyword>
<evidence type="ECO:0000256" key="2">
    <source>
        <dbReference type="ARBA" id="ARBA00002714"/>
    </source>
</evidence>
<comment type="catalytic activity">
    <reaction evidence="21">
        <text>7,8-dihydropteroate + L-glutamate + ATP = 7,8-dihydrofolate + ADP + phosphate + H(+)</text>
        <dbReference type="Rhea" id="RHEA:23584"/>
        <dbReference type="ChEBI" id="CHEBI:15378"/>
        <dbReference type="ChEBI" id="CHEBI:17839"/>
        <dbReference type="ChEBI" id="CHEBI:29985"/>
        <dbReference type="ChEBI" id="CHEBI:30616"/>
        <dbReference type="ChEBI" id="CHEBI:43474"/>
        <dbReference type="ChEBI" id="CHEBI:57451"/>
        <dbReference type="ChEBI" id="CHEBI:456216"/>
        <dbReference type="EC" id="6.3.2.12"/>
    </reaction>
</comment>
<keyword evidence="10" id="KW-0479">Metal-binding</keyword>
<comment type="catalytic activity">
    <reaction evidence="20">
        <text>(6R)-5,10-methylenetetrahydrofolyl-(gamma-L-Glu)(n) + L-glutamate + ATP = (6R)-5,10-methylenetetrahydrofolyl-(gamma-L-Glu)(n+1) + ADP + phosphate + H(+)</text>
        <dbReference type="Rhea" id="RHEA:51912"/>
        <dbReference type="Rhea" id="RHEA-COMP:13257"/>
        <dbReference type="Rhea" id="RHEA-COMP:13258"/>
        <dbReference type="ChEBI" id="CHEBI:15378"/>
        <dbReference type="ChEBI" id="CHEBI:29985"/>
        <dbReference type="ChEBI" id="CHEBI:30616"/>
        <dbReference type="ChEBI" id="CHEBI:43474"/>
        <dbReference type="ChEBI" id="CHEBI:136572"/>
        <dbReference type="ChEBI" id="CHEBI:456216"/>
        <dbReference type="EC" id="6.3.2.17"/>
    </reaction>
</comment>
<sequence>MTYEQTLDFLFSQLPMYQRQGKSAYKADLSNTIALMEALDQPQKNFPSIHIAGTNGKGSTAHMMASVLQEAGYKVGLYTSPHLMDFRERVKINGVPVSKDFVIDFVGQNRDQLDKIQPSFFEWTVGLAFEYFRQEKVDIAVIETGMGGRLDSTNILTPLVSVITNIGFDHSQFLGDTIEKIAGEKAGIIKSGIPIVTGKMHPDAFTVIEKIANEKNAELFPAKPTQLQTDLLGNYQKENIETATTALSVLTDKTNYKLENKHFTAGLKNVVKNTGLMGRWQILQEKPLIVTDVAHNEDGLRSTMTQLRKQDADQLHIVFGSVSDKDLKKIIPLLPVDAFYYLCSPDIPRAMDADELEKLFKANNLNTEKFSSVEAAFQGAKKKMNPSDVLYIGGSTFVVAEILPLF</sequence>
<evidence type="ECO:0000256" key="18">
    <source>
        <dbReference type="ARBA" id="ARBA00047493"/>
    </source>
</evidence>
<evidence type="ECO:0000256" key="21">
    <source>
        <dbReference type="ARBA" id="ARBA00049161"/>
    </source>
</evidence>
<dbReference type="InterPro" id="IPR013221">
    <property type="entry name" value="Mur_ligase_cen"/>
</dbReference>
<evidence type="ECO:0000259" key="23">
    <source>
        <dbReference type="Pfam" id="PF08245"/>
    </source>
</evidence>
<dbReference type="InterPro" id="IPR004101">
    <property type="entry name" value="Mur_ligase_C"/>
</dbReference>
<evidence type="ECO:0000256" key="8">
    <source>
        <dbReference type="ARBA" id="ARBA00019357"/>
    </source>
</evidence>
<evidence type="ECO:0000256" key="14">
    <source>
        <dbReference type="ARBA" id="ARBA00022909"/>
    </source>
</evidence>
<dbReference type="InterPro" id="IPR001645">
    <property type="entry name" value="Folylpolyglutamate_synth"/>
</dbReference>
<evidence type="ECO:0000256" key="10">
    <source>
        <dbReference type="ARBA" id="ARBA00022723"/>
    </source>
</evidence>
<dbReference type="EC" id="6.3.2.12" evidence="6"/>
<protein>
    <recommendedName>
        <fullName evidence="8">Dihydrofolate synthase/folylpolyglutamate synthase</fullName>
        <ecNumber evidence="6">6.3.2.12</ecNumber>
        <ecNumber evidence="7">6.3.2.17</ecNumber>
    </recommendedName>
    <alternativeName>
        <fullName evidence="17">Folylpoly-gamma-glutamate synthetase-dihydrofolate synthetase</fullName>
    </alternativeName>
    <alternativeName>
        <fullName evidence="15">Folylpolyglutamate synthetase</fullName>
    </alternativeName>
    <alternativeName>
        <fullName evidence="16">Tetrahydrofolylpolyglutamate synthase</fullName>
    </alternativeName>
</protein>
<dbReference type="RefSeq" id="WP_151166290.1">
    <property type="nucleotide sequence ID" value="NZ_WACR01000001.1"/>
</dbReference>
<reference evidence="24 25" key="1">
    <citation type="submission" date="2019-09" db="EMBL/GenBank/DDBJ databases">
        <title>Genomes of Cryomorphaceae.</title>
        <authorList>
            <person name="Bowman J.P."/>
        </authorList>
    </citation>
    <scope>NUCLEOTIDE SEQUENCE [LARGE SCALE GENOMIC DNA]</scope>
    <source>
        <strain evidence="24 25">KCTC 52047</strain>
    </source>
</reference>
<dbReference type="GO" id="GO:0046656">
    <property type="term" value="P:folic acid biosynthetic process"/>
    <property type="evidence" value="ECO:0007669"/>
    <property type="project" value="UniProtKB-KW"/>
</dbReference>
<dbReference type="PIRSF" id="PIRSF001563">
    <property type="entry name" value="Folylpolyglu_synth"/>
    <property type="match status" value="1"/>
</dbReference>
<evidence type="ECO:0000256" key="17">
    <source>
        <dbReference type="ARBA" id="ARBA00032510"/>
    </source>
</evidence>
<dbReference type="FunFam" id="3.40.1190.10:FF:000011">
    <property type="entry name" value="Folylpolyglutamate synthase/dihydrofolate synthase"/>
    <property type="match status" value="1"/>
</dbReference>
<dbReference type="GO" id="GO:0005737">
    <property type="term" value="C:cytoplasm"/>
    <property type="evidence" value="ECO:0007669"/>
    <property type="project" value="TreeGrafter"/>
</dbReference>
<evidence type="ECO:0000256" key="9">
    <source>
        <dbReference type="ARBA" id="ARBA00022598"/>
    </source>
</evidence>
<dbReference type="InterPro" id="IPR036615">
    <property type="entry name" value="Mur_ligase_C_dom_sf"/>
</dbReference>
<keyword evidence="13" id="KW-0460">Magnesium</keyword>
<dbReference type="GO" id="GO:0004326">
    <property type="term" value="F:tetrahydrofolylpolyglutamate synthase activity"/>
    <property type="evidence" value="ECO:0007669"/>
    <property type="project" value="UniProtKB-EC"/>
</dbReference>
<keyword evidence="14" id="KW-0289">Folate biosynthesis</keyword>